<evidence type="ECO:0000259" key="3">
    <source>
        <dbReference type="PROSITE" id="PS51462"/>
    </source>
</evidence>
<dbReference type="Gene3D" id="3.90.79.10">
    <property type="entry name" value="Nucleoside Triphosphate Pyrophosphohydrolase"/>
    <property type="match status" value="1"/>
</dbReference>
<evidence type="ECO:0000313" key="4">
    <source>
        <dbReference type="EMBL" id="SJN35830.1"/>
    </source>
</evidence>
<protein>
    <submittedName>
        <fullName evidence="4">MutT-like domain protein</fullName>
    </submittedName>
</protein>
<dbReference type="Pfam" id="PF00293">
    <property type="entry name" value="NUDIX"/>
    <property type="match status" value="1"/>
</dbReference>
<evidence type="ECO:0000313" key="5">
    <source>
        <dbReference type="Proteomes" id="UP000188342"/>
    </source>
</evidence>
<keyword evidence="5" id="KW-1185">Reference proteome</keyword>
<dbReference type="Proteomes" id="UP000188342">
    <property type="component" value="Unassembled WGS sequence"/>
</dbReference>
<evidence type="ECO:0000256" key="1">
    <source>
        <dbReference type="ARBA" id="ARBA00001946"/>
    </source>
</evidence>
<dbReference type="PANTHER" id="PTHR43046">
    <property type="entry name" value="GDP-MANNOSE MANNOSYL HYDROLASE"/>
    <property type="match status" value="1"/>
</dbReference>
<keyword evidence="2" id="KW-0378">Hydrolase</keyword>
<comment type="cofactor">
    <cofactor evidence="1">
        <name>Mg(2+)</name>
        <dbReference type="ChEBI" id="CHEBI:18420"/>
    </cofactor>
</comment>
<accession>A0A1R4JUS4</accession>
<name>A0A1R4JUS4_9ACTN</name>
<proteinExistence type="predicted"/>
<dbReference type="STRING" id="1255658.FM114_09765"/>
<feature type="domain" description="Nudix hydrolase" evidence="3">
    <location>
        <begin position="10"/>
        <end position="148"/>
    </location>
</feature>
<dbReference type="PROSITE" id="PS51462">
    <property type="entry name" value="NUDIX"/>
    <property type="match status" value="1"/>
</dbReference>
<sequence length="149" mass="16670">MTPLDYTGYDTRLAGYALVRDEHGRILLSRWVEGHKPTWTCPGGGIEFGEQVVDGIRRELREETGCIVEVGRLLDVRTFEIPAEQRIRHAKRPMRAIQVFHTAAVTGGELRFETDGSSDMAGWFAPDEIRQMPHVSTVDHLLALAGLDA</sequence>
<gene>
    <name evidence="4" type="ORF">FM114_09765</name>
</gene>
<dbReference type="InterPro" id="IPR015797">
    <property type="entry name" value="NUDIX_hydrolase-like_dom_sf"/>
</dbReference>
<dbReference type="EMBL" id="FUKQ01000035">
    <property type="protein sequence ID" value="SJN35830.1"/>
    <property type="molecule type" value="Genomic_DNA"/>
</dbReference>
<dbReference type="PROSITE" id="PS00893">
    <property type="entry name" value="NUDIX_BOX"/>
    <property type="match status" value="1"/>
</dbReference>
<dbReference type="AlphaFoldDB" id="A0A1R4JUS4"/>
<dbReference type="InterPro" id="IPR020084">
    <property type="entry name" value="NUDIX_hydrolase_CS"/>
</dbReference>
<organism evidence="4 5">
    <name type="scientific">Luteococcus japonicus LSP_Lj1</name>
    <dbReference type="NCBI Taxonomy" id="1255658"/>
    <lineage>
        <taxon>Bacteria</taxon>
        <taxon>Bacillati</taxon>
        <taxon>Actinomycetota</taxon>
        <taxon>Actinomycetes</taxon>
        <taxon>Propionibacteriales</taxon>
        <taxon>Propionibacteriaceae</taxon>
        <taxon>Luteococcus</taxon>
    </lineage>
</organism>
<dbReference type="PANTHER" id="PTHR43046:SF16">
    <property type="entry name" value="ADP-RIBOSE PYROPHOSPHATASE YJHB-RELATED"/>
    <property type="match status" value="1"/>
</dbReference>
<reference evidence="4 5" key="1">
    <citation type="submission" date="2017-02" db="EMBL/GenBank/DDBJ databases">
        <authorList>
            <person name="Peterson S.W."/>
        </authorList>
    </citation>
    <scope>NUCLEOTIDE SEQUENCE [LARGE SCALE GENOMIC DNA]</scope>
    <source>
        <strain evidence="4 5">LSP_Lj1</strain>
    </source>
</reference>
<dbReference type="OrthoDB" id="9804442at2"/>
<dbReference type="InterPro" id="IPR000086">
    <property type="entry name" value="NUDIX_hydrolase_dom"/>
</dbReference>
<dbReference type="RefSeq" id="WP_094764954.1">
    <property type="nucleotide sequence ID" value="NZ_FUKQ01000035.1"/>
</dbReference>
<dbReference type="CDD" id="cd02883">
    <property type="entry name" value="NUDIX_Hydrolase"/>
    <property type="match status" value="1"/>
</dbReference>
<dbReference type="GO" id="GO:0016787">
    <property type="term" value="F:hydrolase activity"/>
    <property type="evidence" value="ECO:0007669"/>
    <property type="project" value="UniProtKB-KW"/>
</dbReference>
<dbReference type="SUPFAM" id="SSF55811">
    <property type="entry name" value="Nudix"/>
    <property type="match status" value="1"/>
</dbReference>
<evidence type="ECO:0000256" key="2">
    <source>
        <dbReference type="ARBA" id="ARBA00022801"/>
    </source>
</evidence>